<feature type="signal peptide" evidence="1">
    <location>
        <begin position="1"/>
        <end position="24"/>
    </location>
</feature>
<accession>A0A366HKN0</accession>
<proteinExistence type="predicted"/>
<feature type="chain" id="PRO_5016703620" evidence="1">
    <location>
        <begin position="25"/>
        <end position="185"/>
    </location>
</feature>
<dbReference type="EMBL" id="QNRR01000006">
    <property type="protein sequence ID" value="RBP42680.1"/>
    <property type="molecule type" value="Genomic_DNA"/>
</dbReference>
<name>A0A366HKN0_9BACT</name>
<comment type="caution">
    <text evidence="2">The sequence shown here is derived from an EMBL/GenBank/DDBJ whole genome shotgun (WGS) entry which is preliminary data.</text>
</comment>
<gene>
    <name evidence="2" type="ORF">DES53_106389</name>
</gene>
<keyword evidence="1" id="KW-0732">Signal</keyword>
<sequence>MKRRSCLRAALLFFILCQTTFPGASIQAEEEKWDVPLEADKDGWKIYRNARFGMVLPVPPGLTPTRPPDNGDGQAFKSADGKVTLLVYGSFNIDGLGDVAARWKTALAAPDRTITYKRKTEEWYVVSGVTKDGIGFYERYTANSKYCSGWEMTYPQSEEKKYSTWIERIAKGYEARLGKGVDTLE</sequence>
<organism evidence="2 3">
    <name type="scientific">Roseimicrobium gellanilyticum</name>
    <dbReference type="NCBI Taxonomy" id="748857"/>
    <lineage>
        <taxon>Bacteria</taxon>
        <taxon>Pseudomonadati</taxon>
        <taxon>Verrucomicrobiota</taxon>
        <taxon>Verrucomicrobiia</taxon>
        <taxon>Verrucomicrobiales</taxon>
        <taxon>Verrucomicrobiaceae</taxon>
        <taxon>Roseimicrobium</taxon>
    </lineage>
</organism>
<dbReference type="Proteomes" id="UP000253426">
    <property type="component" value="Unassembled WGS sequence"/>
</dbReference>
<evidence type="ECO:0000313" key="2">
    <source>
        <dbReference type="EMBL" id="RBP42680.1"/>
    </source>
</evidence>
<dbReference type="RefSeq" id="WP_113959797.1">
    <property type="nucleotide sequence ID" value="NZ_QNRR01000006.1"/>
</dbReference>
<keyword evidence="3" id="KW-1185">Reference proteome</keyword>
<protein>
    <submittedName>
        <fullName evidence="2">Uncharacterized protein</fullName>
    </submittedName>
</protein>
<reference evidence="2 3" key="1">
    <citation type="submission" date="2018-06" db="EMBL/GenBank/DDBJ databases">
        <title>Genomic Encyclopedia of Type Strains, Phase IV (KMG-IV): sequencing the most valuable type-strain genomes for metagenomic binning, comparative biology and taxonomic classification.</title>
        <authorList>
            <person name="Goeker M."/>
        </authorList>
    </citation>
    <scope>NUCLEOTIDE SEQUENCE [LARGE SCALE GENOMIC DNA]</scope>
    <source>
        <strain evidence="2 3">DSM 25532</strain>
    </source>
</reference>
<evidence type="ECO:0000313" key="3">
    <source>
        <dbReference type="Proteomes" id="UP000253426"/>
    </source>
</evidence>
<dbReference type="OrthoDB" id="1493140at2"/>
<evidence type="ECO:0000256" key="1">
    <source>
        <dbReference type="SAM" id="SignalP"/>
    </source>
</evidence>
<dbReference type="AlphaFoldDB" id="A0A366HKN0"/>